<dbReference type="InterPro" id="IPR052515">
    <property type="entry name" value="Gfo/Idh/MocA_Oxidoreductase"/>
</dbReference>
<dbReference type="Gene3D" id="3.30.360.10">
    <property type="entry name" value="Dihydrodipicolinate Reductase, domain 2"/>
    <property type="match status" value="1"/>
</dbReference>
<evidence type="ECO:0000313" key="2">
    <source>
        <dbReference type="EMBL" id="KZT57044.1"/>
    </source>
</evidence>
<protein>
    <recommendedName>
        <fullName evidence="1">Oxidoreductase putative C-terminal domain-containing protein</fullName>
    </recommendedName>
</protein>
<dbReference type="EMBL" id="KV423969">
    <property type="protein sequence ID" value="KZT57044.1"/>
    <property type="molecule type" value="Genomic_DNA"/>
</dbReference>
<dbReference type="PANTHER" id="PTHR43249">
    <property type="entry name" value="UDP-N-ACETYL-2-AMINO-2-DEOXY-D-GLUCURONATE OXIDASE"/>
    <property type="match status" value="1"/>
</dbReference>
<proteinExistence type="predicted"/>
<dbReference type="Pfam" id="PF08635">
    <property type="entry name" value="ox_reductase_C"/>
    <property type="match status" value="1"/>
</dbReference>
<dbReference type="OrthoDB" id="10250282at2759"/>
<dbReference type="InParanoid" id="A0A165FPU2"/>
<gene>
    <name evidence="2" type="ORF">CALCODRAFT_496713</name>
</gene>
<dbReference type="STRING" id="1353952.A0A165FPU2"/>
<feature type="domain" description="Oxidoreductase putative C-terminal" evidence="1">
    <location>
        <begin position="3"/>
        <end position="145"/>
    </location>
</feature>
<dbReference type="AlphaFoldDB" id="A0A165FPU2"/>
<sequence>MLRYLKCVQKMKQIIEDNNLIVMATVARYVCAYERILKTHWWDKSKSGGPVLEQGTHFCDLSRYFGGEIDIPSVSAHSLEFYEPAGHLSKIGFDEAQIIPAEQRIPRVTAATWKYKSGAVGSFTHAVALQGRNYSCVLEVYADGYQMRLEDPYNNPVLYVRRPGDDHEETYRYGDDDPFFTEVANMIDVIEGGPDKAEILSSFEDAVRTYEFTWAIRRASEASRKLPPNFPKGA</sequence>
<accession>A0A165FPU2</accession>
<dbReference type="Proteomes" id="UP000076842">
    <property type="component" value="Unassembled WGS sequence"/>
</dbReference>
<name>A0A165FPU2_9BASI</name>
<keyword evidence="3" id="KW-1185">Reference proteome</keyword>
<dbReference type="InterPro" id="IPR013944">
    <property type="entry name" value="OxRdtase_put_C"/>
</dbReference>
<reference evidence="2 3" key="1">
    <citation type="journal article" date="2016" name="Mol. Biol. Evol.">
        <title>Comparative Genomics of Early-Diverging Mushroom-Forming Fungi Provides Insights into the Origins of Lignocellulose Decay Capabilities.</title>
        <authorList>
            <person name="Nagy L.G."/>
            <person name="Riley R."/>
            <person name="Tritt A."/>
            <person name="Adam C."/>
            <person name="Daum C."/>
            <person name="Floudas D."/>
            <person name="Sun H."/>
            <person name="Yadav J.S."/>
            <person name="Pangilinan J."/>
            <person name="Larsson K.H."/>
            <person name="Matsuura K."/>
            <person name="Barry K."/>
            <person name="Labutti K."/>
            <person name="Kuo R."/>
            <person name="Ohm R.A."/>
            <person name="Bhattacharya S.S."/>
            <person name="Shirouzu T."/>
            <person name="Yoshinaga Y."/>
            <person name="Martin F.M."/>
            <person name="Grigoriev I.V."/>
            <person name="Hibbett D.S."/>
        </authorList>
    </citation>
    <scope>NUCLEOTIDE SEQUENCE [LARGE SCALE GENOMIC DNA]</scope>
    <source>
        <strain evidence="2 3">HHB12733</strain>
    </source>
</reference>
<evidence type="ECO:0000313" key="3">
    <source>
        <dbReference type="Proteomes" id="UP000076842"/>
    </source>
</evidence>
<dbReference type="PANTHER" id="PTHR43249:SF1">
    <property type="entry name" value="D-GLUCOSIDE 3-DEHYDROGENASE"/>
    <property type="match status" value="1"/>
</dbReference>
<organism evidence="2 3">
    <name type="scientific">Calocera cornea HHB12733</name>
    <dbReference type="NCBI Taxonomy" id="1353952"/>
    <lineage>
        <taxon>Eukaryota</taxon>
        <taxon>Fungi</taxon>
        <taxon>Dikarya</taxon>
        <taxon>Basidiomycota</taxon>
        <taxon>Agaricomycotina</taxon>
        <taxon>Dacrymycetes</taxon>
        <taxon>Dacrymycetales</taxon>
        <taxon>Dacrymycetaceae</taxon>
        <taxon>Calocera</taxon>
    </lineage>
</organism>
<dbReference type="SUPFAM" id="SSF55347">
    <property type="entry name" value="Glyceraldehyde-3-phosphate dehydrogenase-like, C-terminal domain"/>
    <property type="match status" value="1"/>
</dbReference>
<evidence type="ECO:0000259" key="1">
    <source>
        <dbReference type="Pfam" id="PF08635"/>
    </source>
</evidence>